<protein>
    <submittedName>
        <fullName evidence="1">Uncharacterized protein</fullName>
    </submittedName>
</protein>
<organism evidence="1 2">
    <name type="scientific">Oikeobacillus pervagus</name>
    <dbReference type="NCBI Taxonomy" id="1325931"/>
    <lineage>
        <taxon>Bacteria</taxon>
        <taxon>Bacillati</taxon>
        <taxon>Bacillota</taxon>
        <taxon>Bacilli</taxon>
        <taxon>Bacillales</taxon>
        <taxon>Bacillaceae</taxon>
        <taxon>Oikeobacillus</taxon>
    </lineage>
</organism>
<dbReference type="RefSeq" id="WP_307258168.1">
    <property type="nucleotide sequence ID" value="NZ_JAUSUC010000037.1"/>
</dbReference>
<gene>
    <name evidence="1" type="ORF">J2S13_002606</name>
</gene>
<name>A0AAJ1T0A6_9BACI</name>
<dbReference type="Proteomes" id="UP001237207">
    <property type="component" value="Unassembled WGS sequence"/>
</dbReference>
<sequence length="77" mass="9550">MLGLLINKKEKQEIHYLLKREMDEILFDLEDHRIDHVIKRSMKERYKILFDLFKRVASHQECMKYVMNNKVKKRKSE</sequence>
<dbReference type="AlphaFoldDB" id="A0AAJ1T0A6"/>
<evidence type="ECO:0000313" key="1">
    <source>
        <dbReference type="EMBL" id="MDQ0216169.1"/>
    </source>
</evidence>
<dbReference type="EMBL" id="JAUSUC010000037">
    <property type="protein sequence ID" value="MDQ0216169.1"/>
    <property type="molecule type" value="Genomic_DNA"/>
</dbReference>
<evidence type="ECO:0000313" key="2">
    <source>
        <dbReference type="Proteomes" id="UP001237207"/>
    </source>
</evidence>
<keyword evidence="2" id="KW-1185">Reference proteome</keyword>
<accession>A0AAJ1T0A6</accession>
<comment type="caution">
    <text evidence="1">The sequence shown here is derived from an EMBL/GenBank/DDBJ whole genome shotgun (WGS) entry which is preliminary data.</text>
</comment>
<proteinExistence type="predicted"/>
<reference evidence="1" key="1">
    <citation type="submission" date="2023-07" db="EMBL/GenBank/DDBJ databases">
        <title>Genomic Encyclopedia of Type Strains, Phase IV (KMG-IV): sequencing the most valuable type-strain genomes for metagenomic binning, comparative biology and taxonomic classification.</title>
        <authorList>
            <person name="Goeker M."/>
        </authorList>
    </citation>
    <scope>NUCLEOTIDE SEQUENCE</scope>
    <source>
        <strain evidence="1">DSM 23947</strain>
    </source>
</reference>